<dbReference type="InterPro" id="IPR036236">
    <property type="entry name" value="Znf_C2H2_sf"/>
</dbReference>
<dbReference type="FunFam" id="3.30.160.60:FF:000090">
    <property type="entry name" value="Odd-skipped-related transciption factor 2"/>
    <property type="match status" value="1"/>
</dbReference>
<feature type="compositionally biased region" description="Low complexity" evidence="7">
    <location>
        <begin position="480"/>
        <end position="493"/>
    </location>
</feature>
<keyword evidence="2" id="KW-0677">Repeat</keyword>
<feature type="binding site" evidence="6">
    <location>
        <position position="59"/>
    </location>
    <ligand>
        <name>Zn(2+)</name>
        <dbReference type="ChEBI" id="CHEBI:29105"/>
    </ligand>
</feature>
<dbReference type="SMART" id="SM00355">
    <property type="entry name" value="ZnF_C2H2"/>
    <property type="match status" value="7"/>
</dbReference>
<evidence type="ECO:0000259" key="8">
    <source>
        <dbReference type="PROSITE" id="PS50157"/>
    </source>
</evidence>
<dbReference type="GO" id="GO:0000977">
    <property type="term" value="F:RNA polymerase II transcription regulatory region sequence-specific DNA binding"/>
    <property type="evidence" value="ECO:0007669"/>
    <property type="project" value="TreeGrafter"/>
</dbReference>
<dbReference type="SMART" id="SM00868">
    <property type="entry name" value="zf-AD"/>
    <property type="match status" value="1"/>
</dbReference>
<evidence type="ECO:0000256" key="2">
    <source>
        <dbReference type="ARBA" id="ARBA00022737"/>
    </source>
</evidence>
<feature type="domain" description="C2H2-type" evidence="8">
    <location>
        <begin position="386"/>
        <end position="414"/>
    </location>
</feature>
<reference evidence="10" key="1">
    <citation type="submission" date="2021-05" db="EMBL/GenBank/DDBJ databases">
        <authorList>
            <person name="Alioto T."/>
            <person name="Alioto T."/>
            <person name="Gomez Garrido J."/>
        </authorList>
    </citation>
    <scope>NUCLEOTIDE SEQUENCE</scope>
</reference>
<feature type="region of interest" description="Disordered" evidence="7">
    <location>
        <begin position="87"/>
        <end position="160"/>
    </location>
</feature>
<evidence type="ECO:0000313" key="10">
    <source>
        <dbReference type="EMBL" id="CAG6719077.1"/>
    </source>
</evidence>
<dbReference type="EMBL" id="HBUF01358260">
    <property type="protein sequence ID" value="CAG6719077.1"/>
    <property type="molecule type" value="Transcribed_RNA"/>
</dbReference>
<accession>A0A8D8VA59</accession>
<evidence type="ECO:0000256" key="7">
    <source>
        <dbReference type="SAM" id="MobiDB-lite"/>
    </source>
</evidence>
<feature type="domain" description="C2H2-type" evidence="8">
    <location>
        <begin position="282"/>
        <end position="309"/>
    </location>
</feature>
<feature type="domain" description="C2H2-type" evidence="8">
    <location>
        <begin position="310"/>
        <end position="337"/>
    </location>
</feature>
<protein>
    <submittedName>
        <fullName evidence="10">Zinc finger protein 347</fullName>
    </submittedName>
</protein>
<dbReference type="SUPFAM" id="SSF57716">
    <property type="entry name" value="Glucocorticoid receptor-like (DNA-binding domain)"/>
    <property type="match status" value="1"/>
</dbReference>
<dbReference type="GO" id="GO:0008270">
    <property type="term" value="F:zinc ion binding"/>
    <property type="evidence" value="ECO:0007669"/>
    <property type="project" value="UniProtKB-UniRule"/>
</dbReference>
<keyword evidence="1 6" id="KW-0479">Metal-binding</keyword>
<evidence type="ECO:0000256" key="3">
    <source>
        <dbReference type="ARBA" id="ARBA00022771"/>
    </source>
</evidence>
<dbReference type="EMBL" id="HBUF01028939">
    <property type="protein sequence ID" value="CAG6613922.1"/>
    <property type="molecule type" value="Transcribed_RNA"/>
</dbReference>
<evidence type="ECO:0000256" key="1">
    <source>
        <dbReference type="ARBA" id="ARBA00022723"/>
    </source>
</evidence>
<dbReference type="GO" id="GO:0005634">
    <property type="term" value="C:nucleus"/>
    <property type="evidence" value="ECO:0007669"/>
    <property type="project" value="InterPro"/>
</dbReference>
<evidence type="ECO:0000256" key="6">
    <source>
        <dbReference type="PROSITE-ProRule" id="PRU01263"/>
    </source>
</evidence>
<dbReference type="PROSITE" id="PS00028">
    <property type="entry name" value="ZINC_FINGER_C2H2_1"/>
    <property type="match status" value="6"/>
</dbReference>
<evidence type="ECO:0000259" key="9">
    <source>
        <dbReference type="PROSITE" id="PS51915"/>
    </source>
</evidence>
<feature type="domain" description="C2H2-type" evidence="8">
    <location>
        <begin position="338"/>
        <end position="357"/>
    </location>
</feature>
<feature type="compositionally biased region" description="Basic and acidic residues" evidence="7">
    <location>
        <begin position="94"/>
        <end position="113"/>
    </location>
</feature>
<feature type="region of interest" description="Disordered" evidence="7">
    <location>
        <begin position="585"/>
        <end position="605"/>
    </location>
</feature>
<feature type="domain" description="C2H2-type" evidence="8">
    <location>
        <begin position="561"/>
        <end position="589"/>
    </location>
</feature>
<sequence>MSNLNRDCFDSICRVCTSQLNGTQAKSIFDIFVSASKTLEFCLRIRVDKDEADLPKHVCDPCVTKLQDFESFRKSCSEQQSKLRQCLASSSTNDDSKKNGDDAIKEEADKPMTDEDDSDDDEDDDEDANKTTSTDALDTSDDKSGTEGDANKLPELSDPTPEDYVLMKEESFQLNPAQQSSILGDYLVEFSKSNGTKKPPDDNKDRDLMEIQKLRKEILPPMWDVFEKASSTSEAGMINVTHRRYIVAKNAFPCSLCGECFEFDQGKSRVLSESRDEKNKLYDCHVCGKVFPRRGSWRRHLSTHENIKPYVCRVCWTGFNLKEHLRDHLSTHGTSRPFSCDSCKKQFVRNEHLARHKLCSPSCSTELASPLFETVFNPGIDVVRPFQCDVCNQGFVRKEHLVRHRKRAHDLDPPEGAEAKPFSCSVCSKTFTRREHLRRHQQIHARELLQSSMDMAALTGLNMGPELPFPASLMPEISLSTPGSAGSGNSSPSVKKEGDDVSDADAMEVDVDPSTSSPQLNRVSPSALAAVSATLAGIPVAVREKLMRPIVPRERPPKPIPKCDVCHKVFSRRSHLLRHLKRLHNIDPPPTVRGRHLRPEDENHNKQQQYECVTCGEAFTESEKLNQHMETHGNTIMNNFIWM</sequence>
<feature type="domain" description="C2H2-type" evidence="8">
    <location>
        <begin position="422"/>
        <end position="449"/>
    </location>
</feature>
<dbReference type="Pfam" id="PF07776">
    <property type="entry name" value="zf-AD"/>
    <property type="match status" value="1"/>
</dbReference>
<dbReference type="Gene3D" id="3.40.1800.20">
    <property type="match status" value="1"/>
</dbReference>
<dbReference type="InterPro" id="IPR013087">
    <property type="entry name" value="Znf_C2H2_type"/>
</dbReference>
<dbReference type="PANTHER" id="PTHR24409">
    <property type="entry name" value="ZINC FINGER PROTEIN 142"/>
    <property type="match status" value="1"/>
</dbReference>
<dbReference type="GO" id="GO:0000981">
    <property type="term" value="F:DNA-binding transcription factor activity, RNA polymerase II-specific"/>
    <property type="evidence" value="ECO:0007669"/>
    <property type="project" value="TreeGrafter"/>
</dbReference>
<proteinExistence type="predicted"/>
<dbReference type="Pfam" id="PF00096">
    <property type="entry name" value="zf-C2H2"/>
    <property type="match status" value="5"/>
</dbReference>
<dbReference type="FunFam" id="3.30.160.60:FF:000446">
    <property type="entry name" value="Zinc finger protein"/>
    <property type="match status" value="1"/>
</dbReference>
<feature type="compositionally biased region" description="Basic and acidic residues" evidence="7">
    <location>
        <begin position="140"/>
        <end position="152"/>
    </location>
</feature>
<dbReference type="PROSITE" id="PS51915">
    <property type="entry name" value="ZAD"/>
    <property type="match status" value="1"/>
</dbReference>
<keyword evidence="3 5" id="KW-0863">Zinc-finger</keyword>
<evidence type="ECO:0000256" key="4">
    <source>
        <dbReference type="ARBA" id="ARBA00022833"/>
    </source>
</evidence>
<dbReference type="Gene3D" id="3.30.160.60">
    <property type="entry name" value="Classic Zinc Finger"/>
    <property type="match status" value="6"/>
</dbReference>
<dbReference type="InterPro" id="IPR012934">
    <property type="entry name" value="Znf_AD"/>
</dbReference>
<organism evidence="10">
    <name type="scientific">Cacopsylla melanoneura</name>
    <dbReference type="NCBI Taxonomy" id="428564"/>
    <lineage>
        <taxon>Eukaryota</taxon>
        <taxon>Metazoa</taxon>
        <taxon>Ecdysozoa</taxon>
        <taxon>Arthropoda</taxon>
        <taxon>Hexapoda</taxon>
        <taxon>Insecta</taxon>
        <taxon>Pterygota</taxon>
        <taxon>Neoptera</taxon>
        <taxon>Paraneoptera</taxon>
        <taxon>Hemiptera</taxon>
        <taxon>Sternorrhyncha</taxon>
        <taxon>Psylloidea</taxon>
        <taxon>Psyllidae</taxon>
        <taxon>Psyllinae</taxon>
        <taxon>Cacopsylla</taxon>
    </lineage>
</organism>
<name>A0A8D8VA59_9HEMI</name>
<feature type="compositionally biased region" description="Acidic residues" evidence="7">
    <location>
        <begin position="114"/>
        <end position="127"/>
    </location>
</feature>
<feature type="domain" description="C2H2-type" evidence="8">
    <location>
        <begin position="610"/>
        <end position="632"/>
    </location>
</feature>
<dbReference type="AlphaFoldDB" id="A0A8D8VA59"/>
<dbReference type="PROSITE" id="PS50157">
    <property type="entry name" value="ZINC_FINGER_C2H2_2"/>
    <property type="match status" value="7"/>
</dbReference>
<feature type="domain" description="ZAD" evidence="9">
    <location>
        <begin position="11"/>
        <end position="86"/>
    </location>
</feature>
<feature type="binding site" evidence="6">
    <location>
        <position position="62"/>
    </location>
    <ligand>
        <name>Zn(2+)</name>
        <dbReference type="ChEBI" id="CHEBI:29105"/>
    </ligand>
</feature>
<feature type="region of interest" description="Disordered" evidence="7">
    <location>
        <begin position="473"/>
        <end position="501"/>
    </location>
</feature>
<feature type="binding site" evidence="6">
    <location>
        <position position="16"/>
    </location>
    <ligand>
        <name>Zn(2+)</name>
        <dbReference type="ChEBI" id="CHEBI:29105"/>
    </ligand>
</feature>
<keyword evidence="4 6" id="KW-0862">Zinc</keyword>
<dbReference type="SUPFAM" id="SSF57667">
    <property type="entry name" value="beta-beta-alpha zinc fingers"/>
    <property type="match status" value="4"/>
</dbReference>
<evidence type="ECO:0000256" key="5">
    <source>
        <dbReference type="PROSITE-ProRule" id="PRU00042"/>
    </source>
</evidence>
<feature type="binding site" evidence="6">
    <location>
        <position position="13"/>
    </location>
    <ligand>
        <name>Zn(2+)</name>
        <dbReference type="ChEBI" id="CHEBI:29105"/>
    </ligand>
</feature>